<sequence length="187" mass="20691">MYSPALVLISALSVSVWSLGAAAAPLPYHVRSLSVRSFVDNDSGIQSRMVNDINILEQREGEFEAAAAASSEPPSSDSPPPQPKHPKHHHYTVQSLNAYLSTHSGHHHHHDATKIWKRKHLLLQVRTQPMLLLHRNTLLQAQNYKRIGLGSTSNGSSPSSSDRGSCTCGCTPVMRRAFHWDDMEDLD</sequence>
<dbReference type="AlphaFoldDB" id="A0A9P5NCB6"/>
<keyword evidence="4" id="KW-1185">Reference proteome</keyword>
<reference evidence="3" key="1">
    <citation type="submission" date="2020-11" db="EMBL/GenBank/DDBJ databases">
        <authorList>
            <consortium name="DOE Joint Genome Institute"/>
            <person name="Ahrendt S."/>
            <person name="Riley R."/>
            <person name="Andreopoulos W."/>
            <person name="LaButti K."/>
            <person name="Pangilinan J."/>
            <person name="Ruiz-duenas F.J."/>
            <person name="Barrasa J.M."/>
            <person name="Sanchez-Garcia M."/>
            <person name="Camarero S."/>
            <person name="Miyauchi S."/>
            <person name="Serrano A."/>
            <person name="Linde D."/>
            <person name="Babiker R."/>
            <person name="Drula E."/>
            <person name="Ayuso-Fernandez I."/>
            <person name="Pacheco R."/>
            <person name="Padilla G."/>
            <person name="Ferreira P."/>
            <person name="Barriuso J."/>
            <person name="Kellner H."/>
            <person name="Castanera R."/>
            <person name="Alfaro M."/>
            <person name="Ramirez L."/>
            <person name="Pisabarro A.G."/>
            <person name="Kuo A."/>
            <person name="Tritt A."/>
            <person name="Lipzen A."/>
            <person name="He G."/>
            <person name="Yan M."/>
            <person name="Ng V."/>
            <person name="Cullen D."/>
            <person name="Martin F."/>
            <person name="Rosso M.-N."/>
            <person name="Henrissat B."/>
            <person name="Hibbett D."/>
            <person name="Martinez A.T."/>
            <person name="Grigoriev I.V."/>
        </authorList>
    </citation>
    <scope>NUCLEOTIDE SEQUENCE</scope>
    <source>
        <strain evidence="3">AH 44721</strain>
    </source>
</reference>
<name>A0A9P5NCB6_GYMJU</name>
<keyword evidence="2" id="KW-0732">Signal</keyword>
<evidence type="ECO:0000313" key="3">
    <source>
        <dbReference type="EMBL" id="KAF8881695.1"/>
    </source>
</evidence>
<proteinExistence type="predicted"/>
<feature type="region of interest" description="Disordered" evidence="1">
    <location>
        <begin position="63"/>
        <end position="90"/>
    </location>
</feature>
<dbReference type="Proteomes" id="UP000724874">
    <property type="component" value="Unassembled WGS sequence"/>
</dbReference>
<dbReference type="EMBL" id="JADNYJ010000129">
    <property type="protein sequence ID" value="KAF8881695.1"/>
    <property type="molecule type" value="Genomic_DNA"/>
</dbReference>
<comment type="caution">
    <text evidence="3">The sequence shown here is derived from an EMBL/GenBank/DDBJ whole genome shotgun (WGS) entry which is preliminary data.</text>
</comment>
<evidence type="ECO:0000256" key="1">
    <source>
        <dbReference type="SAM" id="MobiDB-lite"/>
    </source>
</evidence>
<organism evidence="3 4">
    <name type="scientific">Gymnopilus junonius</name>
    <name type="common">Spectacular rustgill mushroom</name>
    <name type="synonym">Gymnopilus spectabilis subsp. junonius</name>
    <dbReference type="NCBI Taxonomy" id="109634"/>
    <lineage>
        <taxon>Eukaryota</taxon>
        <taxon>Fungi</taxon>
        <taxon>Dikarya</taxon>
        <taxon>Basidiomycota</taxon>
        <taxon>Agaricomycotina</taxon>
        <taxon>Agaricomycetes</taxon>
        <taxon>Agaricomycetidae</taxon>
        <taxon>Agaricales</taxon>
        <taxon>Agaricineae</taxon>
        <taxon>Hymenogastraceae</taxon>
        <taxon>Gymnopilus</taxon>
    </lineage>
</organism>
<gene>
    <name evidence="3" type="ORF">CPB84DRAFT_237026</name>
</gene>
<feature type="compositionally biased region" description="Low complexity" evidence="1">
    <location>
        <begin position="64"/>
        <end position="75"/>
    </location>
</feature>
<protein>
    <submittedName>
        <fullName evidence="3">Uncharacterized protein</fullName>
    </submittedName>
</protein>
<feature type="chain" id="PRO_5040439963" evidence="2">
    <location>
        <begin position="24"/>
        <end position="187"/>
    </location>
</feature>
<dbReference type="OrthoDB" id="10667268at2759"/>
<feature type="signal peptide" evidence="2">
    <location>
        <begin position="1"/>
        <end position="23"/>
    </location>
</feature>
<evidence type="ECO:0000256" key="2">
    <source>
        <dbReference type="SAM" id="SignalP"/>
    </source>
</evidence>
<evidence type="ECO:0000313" key="4">
    <source>
        <dbReference type="Proteomes" id="UP000724874"/>
    </source>
</evidence>
<accession>A0A9P5NCB6</accession>